<dbReference type="InterPro" id="IPR050177">
    <property type="entry name" value="Lipid_A_modif_metabolic_enz"/>
</dbReference>
<gene>
    <name evidence="2" type="ORF">GRAN_3734</name>
</gene>
<evidence type="ECO:0000313" key="3">
    <source>
        <dbReference type="Proteomes" id="UP000289437"/>
    </source>
</evidence>
<comment type="caution">
    <text evidence="2">The sequence shown here is derived from an EMBL/GenBank/DDBJ whole genome shotgun (WGS) entry which is preliminary data.</text>
</comment>
<dbReference type="SUPFAM" id="SSF51735">
    <property type="entry name" value="NAD(P)-binding Rossmann-fold domains"/>
    <property type="match status" value="1"/>
</dbReference>
<dbReference type="Pfam" id="PF01370">
    <property type="entry name" value="Epimerase"/>
    <property type="match status" value="1"/>
</dbReference>
<dbReference type="InterPro" id="IPR001509">
    <property type="entry name" value="Epimerase_deHydtase"/>
</dbReference>
<dbReference type="Gene3D" id="3.40.50.720">
    <property type="entry name" value="NAD(P)-binding Rossmann-like Domain"/>
    <property type="match status" value="1"/>
</dbReference>
<dbReference type="PANTHER" id="PTHR43245">
    <property type="entry name" value="BIFUNCTIONAL POLYMYXIN RESISTANCE PROTEIN ARNA"/>
    <property type="match status" value="1"/>
</dbReference>
<feature type="domain" description="NAD-dependent epimerase/dehydratase" evidence="1">
    <location>
        <begin position="1"/>
        <end position="223"/>
    </location>
</feature>
<name>A0A4Q0SXD2_9BACT</name>
<reference evidence="3" key="2">
    <citation type="submission" date="2019-02" db="EMBL/GenBank/DDBJ databases">
        <title>Granulicella sibirica sp. nov., a psychrotolerant acidobacterium isolated from an organic soil layer in forested tundra, West Siberia.</title>
        <authorList>
            <person name="Oshkin I.Y."/>
            <person name="Kulichevskaya I.S."/>
            <person name="Rijpstra W.I.C."/>
            <person name="Sinninghe Damste J.S."/>
            <person name="Rakitin A.L."/>
            <person name="Ravin N.V."/>
            <person name="Dedysh S.N."/>
        </authorList>
    </citation>
    <scope>NUCLEOTIDE SEQUENCE [LARGE SCALE GENOMIC DNA]</scope>
    <source>
        <strain evidence="3">AF10</strain>
    </source>
</reference>
<dbReference type="AlphaFoldDB" id="A0A4Q0SXD2"/>
<keyword evidence="3" id="KW-1185">Reference proteome</keyword>
<protein>
    <submittedName>
        <fullName evidence="2">Oxidoreductase</fullName>
    </submittedName>
</protein>
<reference evidence="2 3" key="1">
    <citation type="submission" date="2018-11" db="EMBL/GenBank/DDBJ databases">
        <authorList>
            <person name="Mardanov A.V."/>
            <person name="Ravin N.V."/>
            <person name="Dedysh S.N."/>
        </authorList>
    </citation>
    <scope>NUCLEOTIDE SEQUENCE [LARGE SCALE GENOMIC DNA]</scope>
    <source>
        <strain evidence="2 3">AF10</strain>
    </source>
</reference>
<proteinExistence type="predicted"/>
<dbReference type="EMBL" id="RDSM01000003">
    <property type="protein sequence ID" value="RXH54630.1"/>
    <property type="molecule type" value="Genomic_DNA"/>
</dbReference>
<sequence length="324" mass="34874">MTGASGFLGGRLAEVLAARGEDVVILARAKSDLKHLAGTKVRVVRGDLSDAAALGEAVRDATQIFHCAACSTDWASWKTYFDANVVGTKNLLAAARGAAKLERFVHVSTTDVYGYPVVPCGEEHPIVDAGLPYNQTKGQGEALVWKAFREDGLPVTVVRPATIYGPRGKDFTVEIGEMLRLRLMATIDGGRAPGGFAYVDNVVDGMLAAAASGSAVGEAYNLCDGTGATWLEYLRLFAARLKTPMPWINLSFRAADSLAGVLQIPHRLLRLGGRPLLTRHAVILLGRDQEFPIAKAVREFGFRPLVSLEEGIERSAGWLRSRSR</sequence>
<organism evidence="2 3">
    <name type="scientific">Granulicella sibirica</name>
    <dbReference type="NCBI Taxonomy" id="2479048"/>
    <lineage>
        <taxon>Bacteria</taxon>
        <taxon>Pseudomonadati</taxon>
        <taxon>Acidobacteriota</taxon>
        <taxon>Terriglobia</taxon>
        <taxon>Terriglobales</taxon>
        <taxon>Acidobacteriaceae</taxon>
        <taxon>Granulicella</taxon>
    </lineage>
</organism>
<evidence type="ECO:0000259" key="1">
    <source>
        <dbReference type="Pfam" id="PF01370"/>
    </source>
</evidence>
<dbReference type="Proteomes" id="UP000289437">
    <property type="component" value="Unassembled WGS sequence"/>
</dbReference>
<accession>A0A4Q0SXD2</accession>
<dbReference type="InterPro" id="IPR036291">
    <property type="entry name" value="NAD(P)-bd_dom_sf"/>
</dbReference>
<evidence type="ECO:0000313" key="2">
    <source>
        <dbReference type="EMBL" id="RXH54630.1"/>
    </source>
</evidence>